<evidence type="ECO:0000256" key="1">
    <source>
        <dbReference type="SAM" id="MobiDB-lite"/>
    </source>
</evidence>
<dbReference type="PANTHER" id="PTHR33143:SF76">
    <property type="entry name" value="VQ MOTIF-CONTAINING PROTEIN 8, CHLOROPLASTIC"/>
    <property type="match status" value="1"/>
</dbReference>
<feature type="region of interest" description="Disordered" evidence="1">
    <location>
        <begin position="94"/>
        <end position="154"/>
    </location>
</feature>
<dbReference type="InterPro" id="IPR008889">
    <property type="entry name" value="VQ"/>
</dbReference>
<reference evidence="3 4" key="1">
    <citation type="submission" date="2024-01" db="EMBL/GenBank/DDBJ databases">
        <title>A telomere-to-telomere, gap-free genome of sweet tea (Lithocarpus litseifolius).</title>
        <authorList>
            <person name="Zhou J."/>
        </authorList>
    </citation>
    <scope>NUCLEOTIDE SEQUENCE [LARGE SCALE GENOMIC DNA]</scope>
    <source>
        <strain evidence="3">Zhou-2022a</strain>
        <tissue evidence="3">Leaf</tissue>
    </source>
</reference>
<evidence type="ECO:0000313" key="4">
    <source>
        <dbReference type="Proteomes" id="UP001459277"/>
    </source>
</evidence>
<feature type="domain" description="VQ" evidence="2">
    <location>
        <begin position="70"/>
        <end position="94"/>
    </location>
</feature>
<protein>
    <recommendedName>
        <fullName evidence="2">VQ domain-containing protein</fullName>
    </recommendedName>
</protein>
<dbReference type="Pfam" id="PF05678">
    <property type="entry name" value="VQ"/>
    <property type="match status" value="1"/>
</dbReference>
<dbReference type="GO" id="GO:0005634">
    <property type="term" value="C:nucleus"/>
    <property type="evidence" value="ECO:0007669"/>
    <property type="project" value="TreeGrafter"/>
</dbReference>
<dbReference type="EMBL" id="JAZDWU010000006">
    <property type="protein sequence ID" value="KAK9998229.1"/>
    <property type="molecule type" value="Genomic_DNA"/>
</dbReference>
<evidence type="ECO:0000313" key="3">
    <source>
        <dbReference type="EMBL" id="KAK9998229.1"/>
    </source>
</evidence>
<name>A0AAW2CJ38_9ROSI</name>
<dbReference type="PANTHER" id="PTHR33143">
    <property type="entry name" value="F16F4.1 PROTEIN-RELATED"/>
    <property type="match status" value="1"/>
</dbReference>
<evidence type="ECO:0000259" key="2">
    <source>
        <dbReference type="Pfam" id="PF05678"/>
    </source>
</evidence>
<accession>A0AAW2CJ38</accession>
<dbReference type="Proteomes" id="UP001459277">
    <property type="component" value="Unassembled WGS sequence"/>
</dbReference>
<dbReference type="AlphaFoldDB" id="A0AAW2CJ38"/>
<comment type="caution">
    <text evidence="3">The sequence shown here is derived from an EMBL/GenBank/DDBJ whole genome shotgun (WGS) entry which is preliminary data.</text>
</comment>
<dbReference type="InterPro" id="IPR039607">
    <property type="entry name" value="VQ_8/17/18/20/21/25"/>
</dbReference>
<keyword evidence="4" id="KW-1185">Reference proteome</keyword>
<organism evidence="3 4">
    <name type="scientific">Lithocarpus litseifolius</name>
    <dbReference type="NCBI Taxonomy" id="425828"/>
    <lineage>
        <taxon>Eukaryota</taxon>
        <taxon>Viridiplantae</taxon>
        <taxon>Streptophyta</taxon>
        <taxon>Embryophyta</taxon>
        <taxon>Tracheophyta</taxon>
        <taxon>Spermatophyta</taxon>
        <taxon>Magnoliopsida</taxon>
        <taxon>eudicotyledons</taxon>
        <taxon>Gunneridae</taxon>
        <taxon>Pentapetalae</taxon>
        <taxon>rosids</taxon>
        <taxon>fabids</taxon>
        <taxon>Fagales</taxon>
        <taxon>Fagaceae</taxon>
        <taxon>Lithocarpus</taxon>
    </lineage>
</organism>
<sequence length="218" mass="24139">MSPPKFHVDHHDEVPRWEMIKGPRPSPLKINKESHVIHKPSFSSSPSSVSDCVATTMYRQQQRQPVIIYTHSPKIIHTEARDFMALVQKLTGQTGSNGDDDQTAALPKAQKSEKSLCAKGNDHNKVMKPVGHDDNESSSALTDENCGDIKSSSSSFSPILDQNNPYFADSPLFTPNSTNFFCSPRPVYRYPDSAFVSPNIGNLMSPSVLEFIKGLPDH</sequence>
<proteinExistence type="predicted"/>
<feature type="compositionally biased region" description="Basic and acidic residues" evidence="1">
    <location>
        <begin position="110"/>
        <end position="135"/>
    </location>
</feature>
<gene>
    <name evidence="3" type="ORF">SO802_017832</name>
</gene>